<name>A0A151PCK7_ALLMI</name>
<protein>
    <submittedName>
        <fullName evidence="1">Uncharacterized protein</fullName>
    </submittedName>
</protein>
<gene>
    <name evidence="1" type="ORF">Y1Q_0018307</name>
</gene>
<evidence type="ECO:0000313" key="1">
    <source>
        <dbReference type="EMBL" id="KYO46505.1"/>
    </source>
</evidence>
<organism evidence="1 2">
    <name type="scientific">Alligator mississippiensis</name>
    <name type="common">American alligator</name>
    <dbReference type="NCBI Taxonomy" id="8496"/>
    <lineage>
        <taxon>Eukaryota</taxon>
        <taxon>Metazoa</taxon>
        <taxon>Chordata</taxon>
        <taxon>Craniata</taxon>
        <taxon>Vertebrata</taxon>
        <taxon>Euteleostomi</taxon>
        <taxon>Archelosauria</taxon>
        <taxon>Archosauria</taxon>
        <taxon>Crocodylia</taxon>
        <taxon>Alligatoridae</taxon>
        <taxon>Alligatorinae</taxon>
        <taxon>Alligator</taxon>
    </lineage>
</organism>
<dbReference type="Proteomes" id="UP000050525">
    <property type="component" value="Unassembled WGS sequence"/>
</dbReference>
<evidence type="ECO:0000313" key="2">
    <source>
        <dbReference type="Proteomes" id="UP000050525"/>
    </source>
</evidence>
<dbReference type="AlphaFoldDB" id="A0A151PCK7"/>
<proteinExistence type="predicted"/>
<accession>A0A151PCK7</accession>
<comment type="caution">
    <text evidence="1">The sequence shown here is derived from an EMBL/GenBank/DDBJ whole genome shotgun (WGS) entry which is preliminary data.</text>
</comment>
<keyword evidence="2" id="KW-1185">Reference proteome</keyword>
<dbReference type="EMBL" id="AKHW03000499">
    <property type="protein sequence ID" value="KYO46505.1"/>
    <property type="molecule type" value="Genomic_DNA"/>
</dbReference>
<sequence>MQDQTLLPHWLVTIMEEWLVDSWVWHMKEITHKWKQDMCKWERDIHKQEKDCEEQVYRAQLLVLEERHVALKRIVAA</sequence>
<reference evidence="1 2" key="1">
    <citation type="journal article" date="2012" name="Genome Biol.">
        <title>Sequencing three crocodilian genomes to illuminate the evolution of archosaurs and amniotes.</title>
        <authorList>
            <person name="St John J.A."/>
            <person name="Braun E.L."/>
            <person name="Isberg S.R."/>
            <person name="Miles L.G."/>
            <person name="Chong A.Y."/>
            <person name="Gongora J."/>
            <person name="Dalzell P."/>
            <person name="Moran C."/>
            <person name="Bed'hom B."/>
            <person name="Abzhanov A."/>
            <person name="Burgess S.C."/>
            <person name="Cooksey A.M."/>
            <person name="Castoe T.A."/>
            <person name="Crawford N.G."/>
            <person name="Densmore L.D."/>
            <person name="Drew J.C."/>
            <person name="Edwards S.V."/>
            <person name="Faircloth B.C."/>
            <person name="Fujita M.K."/>
            <person name="Greenwold M.J."/>
            <person name="Hoffmann F.G."/>
            <person name="Howard J.M."/>
            <person name="Iguchi T."/>
            <person name="Janes D.E."/>
            <person name="Khan S.Y."/>
            <person name="Kohno S."/>
            <person name="de Koning A.J."/>
            <person name="Lance S.L."/>
            <person name="McCarthy F.M."/>
            <person name="McCormack J.E."/>
            <person name="Merchant M.E."/>
            <person name="Peterson D.G."/>
            <person name="Pollock D.D."/>
            <person name="Pourmand N."/>
            <person name="Raney B.J."/>
            <person name="Roessler K.A."/>
            <person name="Sanford J.R."/>
            <person name="Sawyer R.H."/>
            <person name="Schmidt C.J."/>
            <person name="Triplett E.W."/>
            <person name="Tuberville T.D."/>
            <person name="Venegas-Anaya M."/>
            <person name="Howard J.T."/>
            <person name="Jarvis E.D."/>
            <person name="Guillette L.J.Jr."/>
            <person name="Glenn T.C."/>
            <person name="Green R.E."/>
            <person name="Ray D.A."/>
        </authorList>
    </citation>
    <scope>NUCLEOTIDE SEQUENCE [LARGE SCALE GENOMIC DNA]</scope>
    <source>
        <strain evidence="1">KSC_2009_1</strain>
    </source>
</reference>